<feature type="region of interest" description="Disordered" evidence="6">
    <location>
        <begin position="378"/>
        <end position="404"/>
    </location>
</feature>
<keyword evidence="2" id="KW-0677">Repeat</keyword>
<dbReference type="InterPro" id="IPR013087">
    <property type="entry name" value="Znf_C2H2_type"/>
</dbReference>
<keyword evidence="4" id="KW-0862">Zinc</keyword>
<name>A0A226EFE3_FOLCA</name>
<evidence type="ECO:0000256" key="3">
    <source>
        <dbReference type="ARBA" id="ARBA00022771"/>
    </source>
</evidence>
<dbReference type="SUPFAM" id="SSF57667">
    <property type="entry name" value="beta-beta-alpha zinc fingers"/>
    <property type="match status" value="2"/>
</dbReference>
<dbReference type="EMBL" id="LNIX01000004">
    <property type="protein sequence ID" value="OXA55774.1"/>
    <property type="molecule type" value="Genomic_DNA"/>
</dbReference>
<protein>
    <submittedName>
        <fullName evidence="8">Zinc finger protein Gfi-1</fullName>
    </submittedName>
</protein>
<proteinExistence type="predicted"/>
<feature type="domain" description="C2H2-type" evidence="7">
    <location>
        <begin position="27"/>
        <end position="54"/>
    </location>
</feature>
<evidence type="ECO:0000256" key="4">
    <source>
        <dbReference type="ARBA" id="ARBA00022833"/>
    </source>
</evidence>
<evidence type="ECO:0000256" key="2">
    <source>
        <dbReference type="ARBA" id="ARBA00022737"/>
    </source>
</evidence>
<organism evidence="8 9">
    <name type="scientific">Folsomia candida</name>
    <name type="common">Springtail</name>
    <dbReference type="NCBI Taxonomy" id="158441"/>
    <lineage>
        <taxon>Eukaryota</taxon>
        <taxon>Metazoa</taxon>
        <taxon>Ecdysozoa</taxon>
        <taxon>Arthropoda</taxon>
        <taxon>Hexapoda</taxon>
        <taxon>Collembola</taxon>
        <taxon>Entomobryomorpha</taxon>
        <taxon>Isotomoidea</taxon>
        <taxon>Isotomidae</taxon>
        <taxon>Proisotominae</taxon>
        <taxon>Folsomia</taxon>
    </lineage>
</organism>
<dbReference type="SMART" id="SM00355">
    <property type="entry name" value="ZnF_C2H2"/>
    <property type="match status" value="4"/>
</dbReference>
<dbReference type="PROSITE" id="PS00028">
    <property type="entry name" value="ZINC_FINGER_C2H2_1"/>
    <property type="match status" value="3"/>
</dbReference>
<dbReference type="Pfam" id="PF00096">
    <property type="entry name" value="zf-C2H2"/>
    <property type="match status" value="2"/>
</dbReference>
<keyword evidence="3 5" id="KW-0863">Zinc-finger</keyword>
<comment type="caution">
    <text evidence="8">The sequence shown here is derived from an EMBL/GenBank/DDBJ whole genome shotgun (WGS) entry which is preliminary data.</text>
</comment>
<dbReference type="GO" id="GO:0000981">
    <property type="term" value="F:DNA-binding transcription factor activity, RNA polymerase II-specific"/>
    <property type="evidence" value="ECO:0007669"/>
    <property type="project" value="TreeGrafter"/>
</dbReference>
<dbReference type="GO" id="GO:0005667">
    <property type="term" value="C:transcription regulator complex"/>
    <property type="evidence" value="ECO:0007669"/>
    <property type="project" value="TreeGrafter"/>
</dbReference>
<feature type="region of interest" description="Disordered" evidence="6">
    <location>
        <begin position="421"/>
        <end position="445"/>
    </location>
</feature>
<dbReference type="Proteomes" id="UP000198287">
    <property type="component" value="Unassembled WGS sequence"/>
</dbReference>
<evidence type="ECO:0000256" key="6">
    <source>
        <dbReference type="SAM" id="MobiDB-lite"/>
    </source>
</evidence>
<dbReference type="PANTHER" id="PTHR14003">
    <property type="entry name" value="TRANSCRIPTIONAL REPRESSOR PROTEIN YY"/>
    <property type="match status" value="1"/>
</dbReference>
<dbReference type="PROSITE" id="PS50157">
    <property type="entry name" value="ZINC_FINGER_C2H2_2"/>
    <property type="match status" value="3"/>
</dbReference>
<accession>A0A226EFE3</accession>
<evidence type="ECO:0000256" key="1">
    <source>
        <dbReference type="ARBA" id="ARBA00022723"/>
    </source>
</evidence>
<dbReference type="AlphaFoldDB" id="A0A226EFE3"/>
<evidence type="ECO:0000256" key="5">
    <source>
        <dbReference type="PROSITE-ProRule" id="PRU00042"/>
    </source>
</evidence>
<feature type="compositionally biased region" description="Polar residues" evidence="6">
    <location>
        <begin position="432"/>
        <end position="445"/>
    </location>
</feature>
<feature type="domain" description="C2H2-type" evidence="7">
    <location>
        <begin position="83"/>
        <end position="111"/>
    </location>
</feature>
<dbReference type="GO" id="GO:0031519">
    <property type="term" value="C:PcG protein complex"/>
    <property type="evidence" value="ECO:0007669"/>
    <property type="project" value="TreeGrafter"/>
</dbReference>
<dbReference type="GO" id="GO:0000785">
    <property type="term" value="C:chromatin"/>
    <property type="evidence" value="ECO:0007669"/>
    <property type="project" value="TreeGrafter"/>
</dbReference>
<sequence>MAPIFNKLRKRVKGAEAFEVAKIKNKYECDMCDERFVSPYALEIHRKRHLNKKEFVCDKCRKTFVTECNLKSHQLTHSDERKFACVVCGVKFKRNSNVLQHMRLKHSGSSLIEKTTIRPKNSYENFEIQTTGGDLVATCRTCRFVASNQLSVQNHTRRGHVAIPTHVYADGDGCKIVPRAFQPEDHYESNGGLHNLILKVWMKDNTIGLSVSKTTYGNGVLAAQKNKADMKSAGRNNTTMLKKACSSRVLLPEGFEVICEETRVVPIHPFQGTLSSSNGKWLVRNILQKVCVDTLMPPEALTYFEEDQLVIIIEAVEKLKNSLVVGDRELVFIDEVEEGDRPLGDPILRAKIEEGTSKICNLEEDLHQASLREEKLLKEKEDDMKEKNKLRSQLEDEKKAHNETKQMLVAMKRERALLLRANSEKRNANRVPLSNATNSPVKRKK</sequence>
<dbReference type="Gene3D" id="3.30.160.60">
    <property type="entry name" value="Classic Zinc Finger"/>
    <property type="match status" value="2"/>
</dbReference>
<dbReference type="InterPro" id="IPR036236">
    <property type="entry name" value="Znf_C2H2_sf"/>
</dbReference>
<reference evidence="8 9" key="1">
    <citation type="submission" date="2015-12" db="EMBL/GenBank/DDBJ databases">
        <title>The genome of Folsomia candida.</title>
        <authorList>
            <person name="Faddeeva A."/>
            <person name="Derks M.F."/>
            <person name="Anvar Y."/>
            <person name="Smit S."/>
            <person name="Van Straalen N."/>
            <person name="Roelofs D."/>
        </authorList>
    </citation>
    <scope>NUCLEOTIDE SEQUENCE [LARGE SCALE GENOMIC DNA]</scope>
    <source>
        <strain evidence="8 9">VU population</strain>
        <tissue evidence="8">Whole body</tissue>
    </source>
</reference>
<evidence type="ECO:0000313" key="8">
    <source>
        <dbReference type="EMBL" id="OXA55774.1"/>
    </source>
</evidence>
<feature type="domain" description="C2H2-type" evidence="7">
    <location>
        <begin position="55"/>
        <end position="82"/>
    </location>
</feature>
<dbReference type="PANTHER" id="PTHR14003:SF19">
    <property type="entry name" value="YY2 TRANSCRIPTION FACTOR"/>
    <property type="match status" value="1"/>
</dbReference>
<keyword evidence="1" id="KW-0479">Metal-binding</keyword>
<keyword evidence="9" id="KW-1185">Reference proteome</keyword>
<gene>
    <name evidence="8" type="ORF">Fcan01_09950</name>
</gene>
<dbReference type="GO" id="GO:0000978">
    <property type="term" value="F:RNA polymerase II cis-regulatory region sequence-specific DNA binding"/>
    <property type="evidence" value="ECO:0007669"/>
    <property type="project" value="TreeGrafter"/>
</dbReference>
<dbReference type="Pfam" id="PF13912">
    <property type="entry name" value="zf-C2H2_6"/>
    <property type="match status" value="1"/>
</dbReference>
<evidence type="ECO:0000313" key="9">
    <source>
        <dbReference type="Proteomes" id="UP000198287"/>
    </source>
</evidence>
<evidence type="ECO:0000259" key="7">
    <source>
        <dbReference type="PROSITE" id="PS50157"/>
    </source>
</evidence>
<dbReference type="GO" id="GO:0008270">
    <property type="term" value="F:zinc ion binding"/>
    <property type="evidence" value="ECO:0007669"/>
    <property type="project" value="UniProtKB-KW"/>
</dbReference>